<sequence>MPAQTPKTKPRPPPPLTKVCSFWLTKEKVNPLSQTKALKILSFVYFGLPQLSAYIMPSAAATAEARSYRLDYKDSTSAPVLNPFPSNSLSLIMHPAKCVHCAWLRQQIFLSLRRLTQSVSRTTIIAVYCSGPNDAKNQWSKPGSQSVPALHPNQRCLAKPHHHPPLLLPHQLHPLHPRHLLLHHQYYLEGHVWYHGVRILCAEIDLQRIREWIIQCVHGLSCSSEVIKEWFFHGTPHPLDKKSHHMAYCDPSAGLGHRHLEWYKYWWPWWKRKTSTRLSEANGKGNIKRKRRERKKQVDKSKETGDFFLNCGWGVESLYGRGCWGLAGEGGKVNLWTEVLRWPGCQDRIYLRELVFSSLIGSNSRIHAIGSLKIKIFFIH</sequence>
<dbReference type="Proteomes" id="UP000037035">
    <property type="component" value="Unassembled WGS sequence"/>
</dbReference>
<comment type="caution">
    <text evidence="1">The sequence shown here is derived from an EMBL/GenBank/DDBJ whole genome shotgun (WGS) entry which is preliminary data.</text>
</comment>
<dbReference type="AlphaFoldDB" id="A0A0L6UMR3"/>
<proteinExistence type="predicted"/>
<reference evidence="1 2" key="1">
    <citation type="submission" date="2015-08" db="EMBL/GenBank/DDBJ databases">
        <title>Next Generation Sequencing and Analysis of the Genome of Puccinia sorghi L Schw, the Causal Agent of Maize Common Rust.</title>
        <authorList>
            <person name="Rochi L."/>
            <person name="Burguener G."/>
            <person name="Darino M."/>
            <person name="Turjanski A."/>
            <person name="Kreff E."/>
            <person name="Dieguez M.J."/>
            <person name="Sacco F."/>
        </authorList>
    </citation>
    <scope>NUCLEOTIDE SEQUENCE [LARGE SCALE GENOMIC DNA]</scope>
    <source>
        <strain evidence="1 2">RO10H11247</strain>
    </source>
</reference>
<accession>A0A0L6UMR3</accession>
<evidence type="ECO:0000313" key="1">
    <source>
        <dbReference type="EMBL" id="KNZ49801.1"/>
    </source>
</evidence>
<dbReference type="VEuPathDB" id="FungiDB:VP01_4772g1"/>
<organism evidence="1 2">
    <name type="scientific">Puccinia sorghi</name>
    <dbReference type="NCBI Taxonomy" id="27349"/>
    <lineage>
        <taxon>Eukaryota</taxon>
        <taxon>Fungi</taxon>
        <taxon>Dikarya</taxon>
        <taxon>Basidiomycota</taxon>
        <taxon>Pucciniomycotina</taxon>
        <taxon>Pucciniomycetes</taxon>
        <taxon>Pucciniales</taxon>
        <taxon>Pucciniaceae</taxon>
        <taxon>Puccinia</taxon>
    </lineage>
</organism>
<dbReference type="EMBL" id="LAVV01009914">
    <property type="protein sequence ID" value="KNZ49801.1"/>
    <property type="molecule type" value="Genomic_DNA"/>
</dbReference>
<gene>
    <name evidence="1" type="ORF">VP01_4772g1</name>
</gene>
<evidence type="ECO:0000313" key="2">
    <source>
        <dbReference type="Proteomes" id="UP000037035"/>
    </source>
</evidence>
<protein>
    <submittedName>
        <fullName evidence="1">Uncharacterized protein</fullName>
    </submittedName>
</protein>
<name>A0A0L6UMR3_9BASI</name>
<keyword evidence="2" id="KW-1185">Reference proteome</keyword>